<keyword evidence="5" id="KW-0046">Antibiotic resistance</keyword>
<keyword evidence="2" id="KW-0813">Transport</keyword>
<feature type="compositionally biased region" description="Basic residues" evidence="6">
    <location>
        <begin position="12"/>
        <end position="27"/>
    </location>
</feature>
<protein>
    <submittedName>
        <fullName evidence="8">Daunorubicin/doxorubicin resistance ATP-binding protein DrrA</fullName>
    </submittedName>
</protein>
<evidence type="ECO:0000259" key="7">
    <source>
        <dbReference type="PROSITE" id="PS50893"/>
    </source>
</evidence>
<dbReference type="InterPro" id="IPR027417">
    <property type="entry name" value="P-loop_NTPase"/>
</dbReference>
<dbReference type="GO" id="GO:0005886">
    <property type="term" value="C:plasma membrane"/>
    <property type="evidence" value="ECO:0007669"/>
    <property type="project" value="UniProtKB-SubCell"/>
</dbReference>
<dbReference type="GO" id="GO:0046677">
    <property type="term" value="P:response to antibiotic"/>
    <property type="evidence" value="ECO:0007669"/>
    <property type="project" value="UniProtKB-KW"/>
</dbReference>
<feature type="domain" description="ABC transporter" evidence="7">
    <location>
        <begin position="66"/>
        <end position="296"/>
    </location>
</feature>
<dbReference type="EMBL" id="LN483071">
    <property type="protein sequence ID" value="CEA08545.1"/>
    <property type="molecule type" value="Genomic_DNA"/>
</dbReference>
<keyword evidence="4 8" id="KW-0067">ATP-binding</keyword>
<accession>A0A078MQI5</accession>
<dbReference type="Gene3D" id="3.40.50.300">
    <property type="entry name" value="P-loop containing nucleotide triphosphate hydrolases"/>
    <property type="match status" value="1"/>
</dbReference>
<evidence type="ECO:0000256" key="5">
    <source>
        <dbReference type="ARBA" id="ARBA00023251"/>
    </source>
</evidence>
<evidence type="ECO:0000313" key="8">
    <source>
        <dbReference type="EMBL" id="CEA08545.1"/>
    </source>
</evidence>
<evidence type="ECO:0000256" key="3">
    <source>
        <dbReference type="ARBA" id="ARBA00022741"/>
    </source>
</evidence>
<sequence length="311" mass="32609">MPPADYSAGGRSGRRSRRGPRRPPRRPRVWSLRRMAAGPRIASVGVMSHASSTPAPAGAQAAPPALALRGLVKTFGPKVAVAGIDLDVPAGSFYGLVGPNGAGKTTTLSMATGLLRPTAGGAWVHGTDVWAEPLKAKRLMGILPDGVRLFDRLTGEQLVTYAGLLRGMDRDTVRERVADLLSALDLAGDAGTLVVDYSAGMTKKIALASALIHAPKLLVLDEPFEAVDPVSAANIRAILANYVSSGGTVIVSSHVMDLVQRMCDHVAVIARGQVVAAGTVDQVRAGRSLEERFVDLVGGRTTGEDLSWLRT</sequence>
<gene>
    <name evidence="8" type="primary">drrA_5</name>
    <name evidence="8" type="ORF">BN1051_01899</name>
</gene>
<dbReference type="CDD" id="cd03230">
    <property type="entry name" value="ABC_DR_subfamily_A"/>
    <property type="match status" value="1"/>
</dbReference>
<dbReference type="Pfam" id="PF00005">
    <property type="entry name" value="ABC_tran"/>
    <property type="match status" value="1"/>
</dbReference>
<dbReference type="AlphaFoldDB" id="A0A078MQI5"/>
<organism evidence="8">
    <name type="scientific">Arthrobacter saudimassiliensis</name>
    <dbReference type="NCBI Taxonomy" id="1461584"/>
    <lineage>
        <taxon>Bacteria</taxon>
        <taxon>Bacillati</taxon>
        <taxon>Actinomycetota</taxon>
        <taxon>Actinomycetes</taxon>
        <taxon>Micrococcales</taxon>
        <taxon>Micrococcaceae</taxon>
        <taxon>Arthrobacter</taxon>
    </lineage>
</organism>
<evidence type="ECO:0000256" key="6">
    <source>
        <dbReference type="SAM" id="MobiDB-lite"/>
    </source>
</evidence>
<dbReference type="PANTHER" id="PTHR42711:SF19">
    <property type="entry name" value="DOXORUBICIN RESISTANCE ATP-BINDING PROTEIN DRRA"/>
    <property type="match status" value="1"/>
</dbReference>
<evidence type="ECO:0000256" key="2">
    <source>
        <dbReference type="ARBA" id="ARBA00022448"/>
    </source>
</evidence>
<reference evidence="8" key="1">
    <citation type="submission" date="2014-07" db="EMBL/GenBank/DDBJ databases">
        <authorList>
            <person name="Urmite Genomes Urmite Genomes"/>
        </authorList>
    </citation>
    <scope>NUCLEOTIDE SEQUENCE</scope>
    <source>
        <strain evidence="8">11W110_air</strain>
    </source>
</reference>
<name>A0A078MQI5_9MICC</name>
<dbReference type="SMART" id="SM00382">
    <property type="entry name" value="AAA"/>
    <property type="match status" value="1"/>
</dbReference>
<feature type="region of interest" description="Disordered" evidence="6">
    <location>
        <begin position="1"/>
        <end position="27"/>
    </location>
</feature>
<keyword evidence="3" id="KW-0547">Nucleotide-binding</keyword>
<dbReference type="PROSITE" id="PS50893">
    <property type="entry name" value="ABC_TRANSPORTER_2"/>
    <property type="match status" value="1"/>
</dbReference>
<dbReference type="InterPro" id="IPR003593">
    <property type="entry name" value="AAA+_ATPase"/>
</dbReference>
<evidence type="ECO:0000256" key="1">
    <source>
        <dbReference type="ARBA" id="ARBA00004202"/>
    </source>
</evidence>
<dbReference type="InterPro" id="IPR050763">
    <property type="entry name" value="ABC_transporter_ATP-binding"/>
</dbReference>
<dbReference type="PANTHER" id="PTHR42711">
    <property type="entry name" value="ABC TRANSPORTER ATP-BINDING PROTEIN"/>
    <property type="match status" value="1"/>
</dbReference>
<evidence type="ECO:0000256" key="4">
    <source>
        <dbReference type="ARBA" id="ARBA00022840"/>
    </source>
</evidence>
<dbReference type="GO" id="GO:0005524">
    <property type="term" value="F:ATP binding"/>
    <property type="evidence" value="ECO:0007669"/>
    <property type="project" value="UniProtKB-KW"/>
</dbReference>
<dbReference type="PATRIC" id="fig|1461584.3.peg.1874"/>
<dbReference type="InterPro" id="IPR003439">
    <property type="entry name" value="ABC_transporter-like_ATP-bd"/>
</dbReference>
<dbReference type="SUPFAM" id="SSF52540">
    <property type="entry name" value="P-loop containing nucleoside triphosphate hydrolases"/>
    <property type="match status" value="1"/>
</dbReference>
<comment type="subcellular location">
    <subcellularLocation>
        <location evidence="1">Cell membrane</location>
        <topology evidence="1">Peripheral membrane protein</topology>
    </subcellularLocation>
</comment>
<proteinExistence type="predicted"/>
<dbReference type="GO" id="GO:0016887">
    <property type="term" value="F:ATP hydrolysis activity"/>
    <property type="evidence" value="ECO:0007669"/>
    <property type="project" value="InterPro"/>
</dbReference>